<reference evidence="8 9" key="1">
    <citation type="submission" date="2020-09" db="EMBL/GenBank/DDBJ databases">
        <title>Parvimonas S3374 sp. nov.</title>
        <authorList>
            <person name="Buhl M."/>
        </authorList>
    </citation>
    <scope>NUCLEOTIDE SEQUENCE [LARGE SCALE GENOMIC DNA]</scope>
    <source>
        <strain evidence="8 9">S3374</strain>
    </source>
</reference>
<evidence type="ECO:0000313" key="9">
    <source>
        <dbReference type="Proteomes" id="UP000823123"/>
    </source>
</evidence>
<dbReference type="Pfam" id="PF13154">
    <property type="entry name" value="DUF3991"/>
    <property type="match status" value="1"/>
</dbReference>
<evidence type="ECO:0000256" key="4">
    <source>
        <dbReference type="ARBA" id="ARBA00022695"/>
    </source>
</evidence>
<dbReference type="InterPro" id="IPR025054">
    <property type="entry name" value="DUF3991"/>
</dbReference>
<keyword evidence="6" id="KW-0804">Transcription</keyword>
<dbReference type="SMART" id="SM00493">
    <property type="entry name" value="TOPRIM"/>
    <property type="match status" value="1"/>
</dbReference>
<feature type="domain" description="Toprim" evidence="7">
    <location>
        <begin position="179"/>
        <end position="266"/>
    </location>
</feature>
<dbReference type="InterPro" id="IPR036977">
    <property type="entry name" value="DNA_primase_Znf_CHC2"/>
</dbReference>
<sequence length="295" mass="34519">MILEVAKRLGYTPIRCGRVYRDKVHDSLIFFEHTDSYYRYSQKEGGNIYNLVMNTLNCDFKTAIEFLKKENIILNNDFEHLKNDTIEERKFLKFPKHNVNSDKMIDYLHNIRKINKSVIFDLISRKIIYEDINHNMCFIGKNLDGKVKNIQRRSLIDKEFSTVSGSSKKYPFFIENNNSSLVITEGEIDSISMYELFGKKHTYIALSGLSDSGLINFINERNLNNIVINLCLDNDEPGMEATKRISKNLETLDKNFIIKDISSKIYKIKDVKDTNDILKIYKLRKANRVKSTCFF</sequence>
<evidence type="ECO:0000256" key="6">
    <source>
        <dbReference type="ARBA" id="ARBA00023163"/>
    </source>
</evidence>
<dbReference type="Pfam" id="PF13155">
    <property type="entry name" value="Toprim_2"/>
    <property type="match status" value="1"/>
</dbReference>
<evidence type="ECO:0000256" key="2">
    <source>
        <dbReference type="ARBA" id="ARBA00022515"/>
    </source>
</evidence>
<comment type="caution">
    <text evidence="8">The sequence shown here is derived from an EMBL/GenBank/DDBJ whole genome shotgun (WGS) entry which is preliminary data.</text>
</comment>
<dbReference type="CDD" id="cd01029">
    <property type="entry name" value="TOPRIM_primases"/>
    <property type="match status" value="1"/>
</dbReference>
<dbReference type="Gene3D" id="3.90.580.10">
    <property type="entry name" value="Zinc finger, CHC2-type domain"/>
    <property type="match status" value="1"/>
</dbReference>
<keyword evidence="4" id="KW-0548">Nucleotidyltransferase</keyword>
<evidence type="ECO:0000256" key="5">
    <source>
        <dbReference type="ARBA" id="ARBA00022705"/>
    </source>
</evidence>
<protein>
    <submittedName>
        <fullName evidence="8">DUF3991 and TOPRIM domain-containing protein</fullName>
    </submittedName>
</protein>
<name>A0ABS1C9T7_9FIRM</name>
<keyword evidence="5" id="KW-0235">DNA replication</keyword>
<organism evidence="8 9">
    <name type="scientific">Parvimonas parva</name>
    <dbReference type="NCBI Taxonomy" id="2769485"/>
    <lineage>
        <taxon>Bacteria</taxon>
        <taxon>Bacillati</taxon>
        <taxon>Bacillota</taxon>
        <taxon>Tissierellia</taxon>
        <taxon>Tissierellales</taxon>
        <taxon>Peptoniphilaceae</taxon>
        <taxon>Parvimonas</taxon>
    </lineage>
</organism>
<dbReference type="Gene3D" id="3.40.1360.10">
    <property type="match status" value="1"/>
</dbReference>
<evidence type="ECO:0000259" key="7">
    <source>
        <dbReference type="PROSITE" id="PS50880"/>
    </source>
</evidence>
<dbReference type="InterPro" id="IPR006171">
    <property type="entry name" value="TOPRIM_dom"/>
</dbReference>
<keyword evidence="2" id="KW-0639">Primosome</keyword>
<evidence type="ECO:0000313" key="8">
    <source>
        <dbReference type="EMBL" id="MBK1468820.1"/>
    </source>
</evidence>
<dbReference type="SUPFAM" id="SSF56731">
    <property type="entry name" value="DNA primase core"/>
    <property type="match status" value="1"/>
</dbReference>
<gene>
    <name evidence="8" type="ORF">IBJ83_05755</name>
</gene>
<dbReference type="Proteomes" id="UP000823123">
    <property type="component" value="Unassembled WGS sequence"/>
</dbReference>
<dbReference type="PROSITE" id="PS50880">
    <property type="entry name" value="TOPRIM"/>
    <property type="match status" value="1"/>
</dbReference>
<dbReference type="InterPro" id="IPR034154">
    <property type="entry name" value="TOPRIM_DnaG/twinkle"/>
</dbReference>
<evidence type="ECO:0000256" key="3">
    <source>
        <dbReference type="ARBA" id="ARBA00022679"/>
    </source>
</evidence>
<dbReference type="EMBL" id="JACVDA010000014">
    <property type="protein sequence ID" value="MBK1468820.1"/>
    <property type="molecule type" value="Genomic_DNA"/>
</dbReference>
<accession>A0ABS1C9T7</accession>
<dbReference type="RefSeq" id="WP_201275720.1">
    <property type="nucleotide sequence ID" value="NZ_JACVDA010000014.1"/>
</dbReference>
<proteinExistence type="predicted"/>
<dbReference type="SUPFAM" id="SSF57783">
    <property type="entry name" value="Zinc beta-ribbon"/>
    <property type="match status" value="1"/>
</dbReference>
<keyword evidence="9" id="KW-1185">Reference proteome</keyword>
<evidence type="ECO:0000256" key="1">
    <source>
        <dbReference type="ARBA" id="ARBA00022478"/>
    </source>
</evidence>
<keyword evidence="3" id="KW-0808">Transferase</keyword>
<keyword evidence="1" id="KW-0240">DNA-directed RNA polymerase</keyword>